<gene>
    <name evidence="1" type="ordered locus">AARI_09310</name>
</gene>
<dbReference type="RefSeq" id="WP_013348294.1">
    <property type="nucleotide sequence ID" value="NC_014550.1"/>
</dbReference>
<name>A0ABP1U178_GLUAR</name>
<proteinExistence type="predicted"/>
<keyword evidence="2" id="KW-1185">Reference proteome</keyword>
<evidence type="ECO:0000313" key="2">
    <source>
        <dbReference type="Proteomes" id="UP000006878"/>
    </source>
</evidence>
<reference evidence="2" key="2">
    <citation type="submission" date="2010-07" db="EMBL/GenBank/DDBJ databases">
        <title>Complete genome sequence of Arthrobacter arilaitensis (strain DSM 16368 / CIP 108037 / JCM 13566 / Re117).</title>
        <authorList>
            <person name="Genoscope."/>
        </authorList>
    </citation>
    <scope>NUCLEOTIDE SEQUENCE [LARGE SCALE GENOMIC DNA]</scope>
    <source>
        <strain evidence="2">DSM 16368 / CIP 108037 / IAM 15318 / JCM 13566 / Re117</strain>
    </source>
</reference>
<dbReference type="Proteomes" id="UP000006878">
    <property type="component" value="Chromosome"/>
</dbReference>
<accession>A0ABP1U178</accession>
<evidence type="ECO:0000313" key="1">
    <source>
        <dbReference type="EMBL" id="CBT75150.1"/>
    </source>
</evidence>
<organism evidence="1 2">
    <name type="scientific">Glutamicibacter arilaitensis (strain DSM 16368 / CIP 108037 / IAM 15318 / JCM 13566 / NCIMB 14258 / Re117)</name>
    <name type="common">Arthrobacter arilaitensis</name>
    <dbReference type="NCBI Taxonomy" id="861360"/>
    <lineage>
        <taxon>Bacteria</taxon>
        <taxon>Bacillati</taxon>
        <taxon>Actinomycetota</taxon>
        <taxon>Actinomycetes</taxon>
        <taxon>Micrococcales</taxon>
        <taxon>Micrococcaceae</taxon>
        <taxon>Glutamicibacter</taxon>
    </lineage>
</organism>
<dbReference type="GeneID" id="303184538"/>
<reference evidence="2" key="1">
    <citation type="journal article" date="2010" name="PLoS ONE">
        <title>The Arthrobacter arilaitensis Re117 genome sequence reveals its genetic adaptation to the surface of cheese.</title>
        <authorList>
            <person name="Monnet C."/>
            <person name="Loux V."/>
            <person name="Gibrat J.F."/>
            <person name="Spinnler E."/>
            <person name="Barbe V."/>
            <person name="Vacherie B."/>
            <person name="Gavory F."/>
            <person name="Gourbeyre E."/>
            <person name="Siguier P."/>
            <person name="Chandler M."/>
            <person name="Elleuch R."/>
            <person name="Irlinger F."/>
            <person name="Vallaeys T."/>
        </authorList>
    </citation>
    <scope>NUCLEOTIDE SEQUENCE</scope>
    <source>
        <strain evidence="2">DSM 16368 / CIP 108037 / IAM 15318 / JCM 13566 / Re117</strain>
    </source>
</reference>
<protein>
    <submittedName>
        <fullName evidence="1">Hypothetical secreted protein</fullName>
    </submittedName>
</protein>
<dbReference type="EMBL" id="FQ311875">
    <property type="protein sequence ID" value="CBT75150.1"/>
    <property type="molecule type" value="Genomic_DNA"/>
</dbReference>
<sequence>MTSKFSAARAVLLALAAAIVALVIAALLVVSLRSAPQPYEESTPEGVVQRYLIAFEAENMQTMQDYTIDGQSRSLCNPEPYNTQPLDVQLLRSSVGTNSATVHVRFDTRDSQFLPLPDLSAYDDVFELRKINGTWLIERMPWQVGLCTEKEMGY</sequence>